<dbReference type="GO" id="GO:0016616">
    <property type="term" value="F:oxidoreductase activity, acting on the CH-OH group of donors, NAD or NADP as acceptor"/>
    <property type="evidence" value="ECO:0007669"/>
    <property type="project" value="InterPro"/>
</dbReference>
<dbReference type="InterPro" id="IPR036291">
    <property type="entry name" value="NAD(P)-bd_dom_sf"/>
</dbReference>
<dbReference type="PANTHER" id="PTHR43103:SF3">
    <property type="entry name" value="ADP-L-GLYCERO-D-MANNO-HEPTOSE-6-EPIMERASE"/>
    <property type="match status" value="1"/>
</dbReference>
<name>A0A382WBF4_9ZZZZ</name>
<dbReference type="AlphaFoldDB" id="A0A382WBF4"/>
<dbReference type="InterPro" id="IPR002225">
    <property type="entry name" value="3Beta_OHSteriod_DH/Estase"/>
</dbReference>
<evidence type="ECO:0000313" key="2">
    <source>
        <dbReference type="EMBL" id="SVD56206.1"/>
    </source>
</evidence>
<dbReference type="Gene3D" id="3.40.50.720">
    <property type="entry name" value="NAD(P)-binding Rossmann-like Domain"/>
    <property type="match status" value="1"/>
</dbReference>
<accession>A0A382WBF4</accession>
<dbReference type="EMBL" id="UINC01158585">
    <property type="protein sequence ID" value="SVD56206.1"/>
    <property type="molecule type" value="Genomic_DNA"/>
</dbReference>
<sequence>MKVIITGGGGFLGNQLARALLKKEKLTGSSGENETIDDLLIFDRQISEQATKGLENRTTFIEGDISNRETVNGLFDRNDISVFHLASVVSGEGEQNFDLAMKVNLEGGLNVFRACRNLDSLPRVVFASSVAVFGGSRMPKVVSDNTK</sequence>
<proteinExistence type="predicted"/>
<gene>
    <name evidence="2" type="ORF">METZ01_LOCUS409060</name>
</gene>
<protein>
    <recommendedName>
        <fullName evidence="1">3-beta hydroxysteroid dehydrogenase/isomerase domain-containing protein</fullName>
    </recommendedName>
</protein>
<dbReference type="Pfam" id="PF01073">
    <property type="entry name" value="3Beta_HSD"/>
    <property type="match status" value="1"/>
</dbReference>
<reference evidence="2" key="1">
    <citation type="submission" date="2018-05" db="EMBL/GenBank/DDBJ databases">
        <authorList>
            <person name="Lanie J.A."/>
            <person name="Ng W.-L."/>
            <person name="Kazmierczak K.M."/>
            <person name="Andrzejewski T.M."/>
            <person name="Davidsen T.M."/>
            <person name="Wayne K.J."/>
            <person name="Tettelin H."/>
            <person name="Glass J.I."/>
            <person name="Rusch D."/>
            <person name="Podicherti R."/>
            <person name="Tsui H.-C.T."/>
            <person name="Winkler M.E."/>
        </authorList>
    </citation>
    <scope>NUCLEOTIDE SEQUENCE</scope>
</reference>
<feature type="non-terminal residue" evidence="2">
    <location>
        <position position="147"/>
    </location>
</feature>
<organism evidence="2">
    <name type="scientific">marine metagenome</name>
    <dbReference type="NCBI Taxonomy" id="408172"/>
    <lineage>
        <taxon>unclassified sequences</taxon>
        <taxon>metagenomes</taxon>
        <taxon>ecological metagenomes</taxon>
    </lineage>
</organism>
<dbReference type="PANTHER" id="PTHR43103">
    <property type="entry name" value="NUCLEOSIDE-DIPHOSPHATE-SUGAR EPIMERASE"/>
    <property type="match status" value="1"/>
</dbReference>
<feature type="domain" description="3-beta hydroxysteroid dehydrogenase/isomerase" evidence="1">
    <location>
        <begin position="4"/>
        <end position="138"/>
    </location>
</feature>
<dbReference type="SUPFAM" id="SSF51735">
    <property type="entry name" value="NAD(P)-binding Rossmann-fold domains"/>
    <property type="match status" value="1"/>
</dbReference>
<evidence type="ECO:0000259" key="1">
    <source>
        <dbReference type="Pfam" id="PF01073"/>
    </source>
</evidence>
<dbReference type="GO" id="GO:0006694">
    <property type="term" value="P:steroid biosynthetic process"/>
    <property type="evidence" value="ECO:0007669"/>
    <property type="project" value="InterPro"/>
</dbReference>